<dbReference type="EMBL" id="AL935263">
    <property type="protein sequence ID" value="CCC78153.1"/>
    <property type="molecule type" value="Genomic_DNA"/>
</dbReference>
<dbReference type="PANTHER" id="PTHR30383:SF5">
    <property type="entry name" value="SGNH HYDROLASE-TYPE ESTERASE DOMAIN-CONTAINING PROTEIN"/>
    <property type="match status" value="1"/>
</dbReference>
<dbReference type="SUPFAM" id="SSF52266">
    <property type="entry name" value="SGNH hydrolase"/>
    <property type="match status" value="1"/>
</dbReference>
<dbReference type="HOGENOM" id="CLU_841423_0_0_9"/>
<gene>
    <name evidence="2" type="ordered locus">lp_0676</name>
</gene>
<dbReference type="SMR" id="F9ULR4"/>
<name>F9ULR4_LACPL</name>
<reference evidence="2 3" key="3">
    <citation type="journal article" date="2012" name="J. Bacteriol.">
        <title>Complete resequencing and reannotation of the Lactobacillus plantarum WCFS1 genome.</title>
        <authorList>
            <person name="Siezen R.J."/>
            <person name="Francke C."/>
            <person name="Renckens B."/>
            <person name="Boekhorst J."/>
            <person name="Wels M."/>
            <person name="Kleerebezem M."/>
            <person name="van Hijum S.A.F.T."/>
        </authorList>
    </citation>
    <scope>NUCLEOTIDE SEQUENCE [LARGE SCALE GENOMIC DNA]</scope>
    <source>
        <strain evidence="3">ATCC BAA-793 / NCIMB 8826 / WCFS1</strain>
    </source>
</reference>
<keyword evidence="3" id="KW-1185">Reference proteome</keyword>
<dbReference type="PANTHER" id="PTHR30383">
    <property type="entry name" value="THIOESTERASE 1/PROTEASE 1/LYSOPHOSPHOLIPASE L1"/>
    <property type="match status" value="1"/>
</dbReference>
<dbReference type="GO" id="GO:0004622">
    <property type="term" value="F:phosphatidylcholine lysophospholipase activity"/>
    <property type="evidence" value="ECO:0007669"/>
    <property type="project" value="TreeGrafter"/>
</dbReference>
<dbReference type="OrthoDB" id="2151928at2"/>
<evidence type="ECO:0000313" key="2">
    <source>
        <dbReference type="EMBL" id="CCC78153.1"/>
    </source>
</evidence>
<accession>F9ULR4</accession>
<dbReference type="Pfam" id="PF13472">
    <property type="entry name" value="Lipase_GDSL_2"/>
    <property type="match status" value="1"/>
</dbReference>
<dbReference type="DNASU" id="1061969"/>
<proteinExistence type="predicted"/>
<dbReference type="STRING" id="220668.lp_0676"/>
<dbReference type="InterPro" id="IPR013830">
    <property type="entry name" value="SGNH_hydro"/>
</dbReference>
<dbReference type="CDD" id="cd00229">
    <property type="entry name" value="SGNH_hydrolase"/>
    <property type="match status" value="1"/>
</dbReference>
<evidence type="ECO:0000259" key="1">
    <source>
        <dbReference type="Pfam" id="PF13472"/>
    </source>
</evidence>
<dbReference type="eggNOG" id="COG2755">
    <property type="taxonomic scope" value="Bacteria"/>
</dbReference>
<dbReference type="InterPro" id="IPR051532">
    <property type="entry name" value="Ester_Hydrolysis_Enzymes"/>
</dbReference>
<organism evidence="2 3">
    <name type="scientific">Lactiplantibacillus plantarum (strain ATCC BAA-793 / NCIMB 8826 / WCFS1)</name>
    <name type="common">Lactobacillus plantarum</name>
    <dbReference type="NCBI Taxonomy" id="220668"/>
    <lineage>
        <taxon>Bacteria</taxon>
        <taxon>Bacillati</taxon>
        <taxon>Bacillota</taxon>
        <taxon>Bacilli</taxon>
        <taxon>Lactobacillales</taxon>
        <taxon>Lactobacillaceae</taxon>
        <taxon>Lactiplantibacillus</taxon>
    </lineage>
</organism>
<evidence type="ECO:0000313" key="3">
    <source>
        <dbReference type="Proteomes" id="UP000000432"/>
    </source>
</evidence>
<reference evidence="2 3" key="1">
    <citation type="journal article" date="2003" name="Proc. Natl. Acad. Sci. U.S.A.">
        <title>Complete genome sequence of Lactobacillus plantarum WCFS1.</title>
        <authorList>
            <person name="Kleerebezem M."/>
            <person name="Boekhorst J."/>
            <person name="van Kranenburg R."/>
            <person name="Molenaar D."/>
            <person name="Kuipers O.P."/>
            <person name="Leer R."/>
            <person name="Tarchini R."/>
            <person name="Peters S.A."/>
            <person name="Sandbrink H.M."/>
            <person name="Fiers M.W."/>
            <person name="Stiekema W."/>
            <person name="Lankhorst R.M."/>
            <person name="Bron P.A."/>
            <person name="Hoffer S.M."/>
            <person name="Groot M.N."/>
            <person name="Kerkhoven R."/>
            <person name="de Vries M."/>
            <person name="Ursing B."/>
            <person name="de Vos W.M."/>
            <person name="Siezen R.J."/>
        </authorList>
    </citation>
    <scope>NUCLEOTIDE SEQUENCE [LARGE SCALE GENOMIC DNA]</scope>
    <source>
        <strain evidence="3">ATCC BAA-793 / NCIMB 8826 / WCFS1</strain>
    </source>
</reference>
<dbReference type="RefSeq" id="WP_011101126.1">
    <property type="nucleotide sequence ID" value="NC_004567.2"/>
</dbReference>
<dbReference type="Gene3D" id="3.40.50.1110">
    <property type="entry name" value="SGNH hydrolase"/>
    <property type="match status" value="1"/>
</dbReference>
<dbReference type="PATRIC" id="fig|220668.9.peg.568"/>
<dbReference type="EnsemblBacteria" id="CCC78153">
    <property type="protein sequence ID" value="CCC78153"/>
    <property type="gene ID" value="lp_0676"/>
</dbReference>
<dbReference type="AlphaFoldDB" id="F9ULR4"/>
<dbReference type="Proteomes" id="UP000000432">
    <property type="component" value="Chromosome"/>
</dbReference>
<dbReference type="KEGG" id="lpl:lp_0676"/>
<feature type="domain" description="SGNH hydrolase-type esterase" evidence="1">
    <location>
        <begin position="133"/>
        <end position="314"/>
    </location>
</feature>
<dbReference type="InterPro" id="IPR036514">
    <property type="entry name" value="SGNH_hydro_sf"/>
</dbReference>
<sequence>MSNTDKYYRDRSHITGKLDLQKLPKAIREKQYGIDVREAMAQTAEAIAGVQSTAQKFNQDTKNQVNQLDEKYTREIRAIVLGDTTSVATPPIQEPNSEASNPLSNLYETARGQVLYDFVKQSSLTKVSKIGVIGDSVAATAGGFPDILAHQYNIYVENLSVGGAKMSDYNHDAIVNQASRLQQCDVVIIQGTDDDWVHDISLGYAGDTNIKTYLGGLRETIKRVKNNNPKAKLIVVNCTRQCVDVHGKYRTEQSKNTFGLTLIDYMEAQKKYLNQQDVPYVDLMKPTSIFEPDNPAFKKTMMHDGLHPTPEAHQYIVQEIAKDYSYYYDK</sequence>
<protein>
    <submittedName>
        <fullName evidence="2">Prophage P1 protein 53, GDSL-like lipase/acylhydrolase family</fullName>
    </submittedName>
</protein>
<reference key="2">
    <citation type="submission" date="2011-06" db="EMBL/GenBank/DDBJ databases">
        <title>Complete resequencing and reannotation of the Lactobacillus plantarum WCFS1 genome.</title>
        <authorList>
            <person name="Siezen R.J."/>
            <person name="Francke C."/>
            <person name="Renckens B."/>
            <person name="Boekhorst J."/>
            <person name="Wels M."/>
            <person name="Kleerebezem M."/>
            <person name="van Hijum S.A.F.T."/>
        </authorList>
    </citation>
    <scope>NUCLEOTIDE SEQUENCE</scope>
    <source>
        <strain>WCFS1</strain>
    </source>
</reference>